<dbReference type="GO" id="GO:0006747">
    <property type="term" value="P:FAD biosynthetic process"/>
    <property type="evidence" value="ECO:0007669"/>
    <property type="project" value="UniProtKB-UniRule"/>
</dbReference>
<dbReference type="Proteomes" id="UP000094622">
    <property type="component" value="Unassembled WGS sequence"/>
</dbReference>
<dbReference type="EC" id="2.7.7.2" evidence="15"/>
<keyword evidence="4 15" id="KW-0285">Flavoprotein</keyword>
<dbReference type="PATRIC" id="fig|1439726.3.peg.1066"/>
<dbReference type="UniPathway" id="UPA00277">
    <property type="reaction ID" value="UER00407"/>
</dbReference>
<gene>
    <name evidence="17" type="primary">ribF</name>
    <name evidence="17" type="ORF">A6302_01023</name>
</gene>
<evidence type="ECO:0000256" key="13">
    <source>
        <dbReference type="ARBA" id="ARBA00047880"/>
    </source>
</evidence>
<dbReference type="InterPro" id="IPR015864">
    <property type="entry name" value="FAD_synthase"/>
</dbReference>
<dbReference type="SUPFAM" id="SSF82114">
    <property type="entry name" value="Riboflavin kinase-like"/>
    <property type="match status" value="1"/>
</dbReference>
<evidence type="ECO:0000256" key="12">
    <source>
        <dbReference type="ARBA" id="ARBA00023268"/>
    </source>
</evidence>
<proteinExistence type="inferred from homology"/>
<keyword evidence="18" id="KW-1185">Reference proteome</keyword>
<keyword evidence="6 15" id="KW-0808">Transferase</keyword>
<dbReference type="EMBL" id="MCRJ01000017">
    <property type="protein sequence ID" value="ODN71602.1"/>
    <property type="molecule type" value="Genomic_DNA"/>
</dbReference>
<sequence>MTGSPPDSLPDAPFPVCALDDLPDALRGAAVAIGNFDGMHRGHQAVIDEALRAAADLGVPALMLTFEPHPRTLFRPDAPVFRLTPPAAKARIAAALGLGGLVVVPFTADFAARSAGDFIDRIVVDALGARHAVIGWNFRFGAARAGDADLLRAAGAAGGFGVSVVGSFTDEGGEVVSSSRVRAALSAGDISGAAGLLGYRWFFEGDVRHGDKRGRTIGYPTANVRLPVGDGLAHGIYAVMAEVGGERHPGVASYGRRPTFDNGEPLFETFLFDFAGDLYGRTMRVTPVARLRGERKFDSVEALVAQMDRDSAEARAVLSTMTPLSGLDAVLLSG</sequence>
<comment type="pathway">
    <text evidence="2 15">Cofactor biosynthesis; FAD biosynthesis; FAD from FMN: step 1/1.</text>
</comment>
<dbReference type="Pfam" id="PF01687">
    <property type="entry name" value="Flavokinase"/>
    <property type="match status" value="1"/>
</dbReference>
<dbReference type="GO" id="GO:0009231">
    <property type="term" value="P:riboflavin biosynthetic process"/>
    <property type="evidence" value="ECO:0007669"/>
    <property type="project" value="InterPro"/>
</dbReference>
<dbReference type="PANTHER" id="PTHR22749">
    <property type="entry name" value="RIBOFLAVIN KINASE/FMN ADENYLYLTRANSFERASE"/>
    <property type="match status" value="1"/>
</dbReference>
<dbReference type="NCBIfam" id="TIGR00083">
    <property type="entry name" value="ribF"/>
    <property type="match status" value="1"/>
</dbReference>
<keyword evidence="10 15" id="KW-0274">FAD</keyword>
<dbReference type="UniPathway" id="UPA00276">
    <property type="reaction ID" value="UER00406"/>
</dbReference>
<dbReference type="SMART" id="SM00904">
    <property type="entry name" value="Flavokinase"/>
    <property type="match status" value="1"/>
</dbReference>
<dbReference type="GO" id="GO:0008531">
    <property type="term" value="F:riboflavin kinase activity"/>
    <property type="evidence" value="ECO:0007669"/>
    <property type="project" value="UniProtKB-UniRule"/>
</dbReference>
<protein>
    <recommendedName>
        <fullName evidence="15">Riboflavin biosynthesis protein</fullName>
    </recommendedName>
    <domain>
        <recommendedName>
            <fullName evidence="15">Riboflavin kinase</fullName>
            <ecNumber evidence="15">2.7.1.26</ecNumber>
        </recommendedName>
        <alternativeName>
            <fullName evidence="15">Flavokinase</fullName>
        </alternativeName>
    </domain>
    <domain>
        <recommendedName>
            <fullName evidence="15">FMN adenylyltransferase</fullName>
            <ecNumber evidence="15">2.7.7.2</ecNumber>
        </recommendedName>
        <alternativeName>
            <fullName evidence="15">FAD pyrophosphorylase</fullName>
        </alternativeName>
        <alternativeName>
            <fullName evidence="15">FAD synthase</fullName>
        </alternativeName>
    </domain>
</protein>
<evidence type="ECO:0000256" key="5">
    <source>
        <dbReference type="ARBA" id="ARBA00022643"/>
    </source>
</evidence>
<dbReference type="PIRSF" id="PIRSF004491">
    <property type="entry name" value="FAD_Synth"/>
    <property type="match status" value="1"/>
</dbReference>
<dbReference type="GO" id="GO:0005524">
    <property type="term" value="F:ATP binding"/>
    <property type="evidence" value="ECO:0007669"/>
    <property type="project" value="UniProtKB-UniRule"/>
</dbReference>
<keyword evidence="9 15" id="KW-0418">Kinase</keyword>
<evidence type="ECO:0000259" key="16">
    <source>
        <dbReference type="SMART" id="SM00904"/>
    </source>
</evidence>
<dbReference type="PANTHER" id="PTHR22749:SF6">
    <property type="entry name" value="RIBOFLAVIN KINASE"/>
    <property type="match status" value="1"/>
</dbReference>
<dbReference type="GO" id="GO:0003919">
    <property type="term" value="F:FMN adenylyltransferase activity"/>
    <property type="evidence" value="ECO:0007669"/>
    <property type="project" value="UniProtKB-UniRule"/>
</dbReference>
<keyword evidence="7 15" id="KW-0548">Nucleotidyltransferase</keyword>
<dbReference type="AlphaFoldDB" id="A0A1E3H5L3"/>
<evidence type="ECO:0000256" key="10">
    <source>
        <dbReference type="ARBA" id="ARBA00022827"/>
    </source>
</evidence>
<dbReference type="CDD" id="cd02064">
    <property type="entry name" value="FAD_synthetase_N"/>
    <property type="match status" value="1"/>
</dbReference>
<evidence type="ECO:0000256" key="15">
    <source>
        <dbReference type="PIRNR" id="PIRNR004491"/>
    </source>
</evidence>
<evidence type="ECO:0000256" key="6">
    <source>
        <dbReference type="ARBA" id="ARBA00022679"/>
    </source>
</evidence>
<dbReference type="InterPro" id="IPR023468">
    <property type="entry name" value="Riboflavin_kinase"/>
</dbReference>
<dbReference type="FunFam" id="3.40.50.620:FF:000021">
    <property type="entry name" value="Riboflavin biosynthesis protein"/>
    <property type="match status" value="1"/>
</dbReference>
<evidence type="ECO:0000256" key="2">
    <source>
        <dbReference type="ARBA" id="ARBA00004726"/>
    </source>
</evidence>
<dbReference type="GO" id="GO:0009398">
    <property type="term" value="P:FMN biosynthetic process"/>
    <property type="evidence" value="ECO:0007669"/>
    <property type="project" value="UniProtKB-UniRule"/>
</dbReference>
<evidence type="ECO:0000256" key="8">
    <source>
        <dbReference type="ARBA" id="ARBA00022741"/>
    </source>
</evidence>
<dbReference type="InterPro" id="IPR023465">
    <property type="entry name" value="Riboflavin_kinase_dom_sf"/>
</dbReference>
<evidence type="ECO:0000256" key="9">
    <source>
        <dbReference type="ARBA" id="ARBA00022777"/>
    </source>
</evidence>
<comment type="similarity">
    <text evidence="15">Belongs to the ribF family.</text>
</comment>
<keyword evidence="12" id="KW-0511">Multifunctional enzyme</keyword>
<keyword evidence="11 15" id="KW-0067">ATP-binding</keyword>
<comment type="pathway">
    <text evidence="3 15">Cofactor biosynthesis; FMN biosynthesis; FMN from riboflavin (ATP route): step 1/1.</text>
</comment>
<accession>A0A1E3H5L3</accession>
<organism evidence="17 18">
    <name type="scientific">Methylobrevis pamukkalensis</name>
    <dbReference type="NCBI Taxonomy" id="1439726"/>
    <lineage>
        <taxon>Bacteria</taxon>
        <taxon>Pseudomonadati</taxon>
        <taxon>Pseudomonadota</taxon>
        <taxon>Alphaproteobacteria</taxon>
        <taxon>Hyphomicrobiales</taxon>
        <taxon>Pleomorphomonadaceae</taxon>
        <taxon>Methylobrevis</taxon>
    </lineage>
</organism>
<dbReference type="InterPro" id="IPR014729">
    <property type="entry name" value="Rossmann-like_a/b/a_fold"/>
</dbReference>
<comment type="caution">
    <text evidence="17">The sequence shown here is derived from an EMBL/GenBank/DDBJ whole genome shotgun (WGS) entry which is preliminary data.</text>
</comment>
<comment type="catalytic activity">
    <reaction evidence="13 15">
        <text>riboflavin + ATP = FMN + ADP + H(+)</text>
        <dbReference type="Rhea" id="RHEA:14357"/>
        <dbReference type="ChEBI" id="CHEBI:15378"/>
        <dbReference type="ChEBI" id="CHEBI:30616"/>
        <dbReference type="ChEBI" id="CHEBI:57986"/>
        <dbReference type="ChEBI" id="CHEBI:58210"/>
        <dbReference type="ChEBI" id="CHEBI:456216"/>
        <dbReference type="EC" id="2.7.1.26"/>
    </reaction>
</comment>
<dbReference type="RefSeq" id="WP_069306050.1">
    <property type="nucleotide sequence ID" value="NZ_MCRJ01000017.1"/>
</dbReference>
<name>A0A1E3H5L3_9HYPH</name>
<evidence type="ECO:0000256" key="4">
    <source>
        <dbReference type="ARBA" id="ARBA00022630"/>
    </source>
</evidence>
<comment type="function">
    <text evidence="1">Catalyzes the phosphorylation of riboflavin to FMN followed by the adenylation of FMN to FAD.</text>
</comment>
<comment type="catalytic activity">
    <reaction evidence="14 15">
        <text>FMN + ATP + H(+) = FAD + diphosphate</text>
        <dbReference type="Rhea" id="RHEA:17237"/>
        <dbReference type="ChEBI" id="CHEBI:15378"/>
        <dbReference type="ChEBI" id="CHEBI:30616"/>
        <dbReference type="ChEBI" id="CHEBI:33019"/>
        <dbReference type="ChEBI" id="CHEBI:57692"/>
        <dbReference type="ChEBI" id="CHEBI:58210"/>
        <dbReference type="EC" id="2.7.7.2"/>
    </reaction>
</comment>
<feature type="domain" description="Riboflavin kinase" evidence="16">
    <location>
        <begin position="196"/>
        <end position="319"/>
    </location>
</feature>
<keyword evidence="8 15" id="KW-0547">Nucleotide-binding</keyword>
<evidence type="ECO:0000256" key="14">
    <source>
        <dbReference type="ARBA" id="ARBA00049494"/>
    </source>
</evidence>
<dbReference type="OrthoDB" id="9803667at2"/>
<dbReference type="Pfam" id="PF06574">
    <property type="entry name" value="FAD_syn"/>
    <property type="match status" value="1"/>
</dbReference>
<keyword evidence="5 15" id="KW-0288">FMN</keyword>
<evidence type="ECO:0000256" key="11">
    <source>
        <dbReference type="ARBA" id="ARBA00022840"/>
    </source>
</evidence>
<dbReference type="NCBIfam" id="NF004160">
    <property type="entry name" value="PRK05627.1-3"/>
    <property type="match status" value="1"/>
</dbReference>
<dbReference type="Gene3D" id="3.40.50.620">
    <property type="entry name" value="HUPs"/>
    <property type="match status" value="1"/>
</dbReference>
<dbReference type="EC" id="2.7.1.26" evidence="15"/>
<dbReference type="InterPro" id="IPR002606">
    <property type="entry name" value="Riboflavin_kinase_bac"/>
</dbReference>
<evidence type="ECO:0000313" key="17">
    <source>
        <dbReference type="EMBL" id="ODN71602.1"/>
    </source>
</evidence>
<dbReference type="SUPFAM" id="SSF52374">
    <property type="entry name" value="Nucleotidylyl transferase"/>
    <property type="match status" value="1"/>
</dbReference>
<dbReference type="InterPro" id="IPR015865">
    <property type="entry name" value="Riboflavin_kinase_bac/euk"/>
</dbReference>
<evidence type="ECO:0000256" key="3">
    <source>
        <dbReference type="ARBA" id="ARBA00005201"/>
    </source>
</evidence>
<evidence type="ECO:0000313" key="18">
    <source>
        <dbReference type="Proteomes" id="UP000094622"/>
    </source>
</evidence>
<reference evidence="17 18" key="1">
    <citation type="submission" date="2016-07" db="EMBL/GenBank/DDBJ databases">
        <title>Draft Genome Sequence of Methylobrevis pamukkalensis PK2.</title>
        <authorList>
            <person name="Vasilenko O.V."/>
            <person name="Doronina N.V."/>
            <person name="Shmareva M.N."/>
            <person name="Tarlachkov S.V."/>
            <person name="Mustakhimov I."/>
            <person name="Trotsenko Y.A."/>
        </authorList>
    </citation>
    <scope>NUCLEOTIDE SEQUENCE [LARGE SCALE GENOMIC DNA]</scope>
    <source>
        <strain evidence="17 18">PK2</strain>
    </source>
</reference>
<dbReference type="Gene3D" id="2.40.30.30">
    <property type="entry name" value="Riboflavin kinase-like"/>
    <property type="match status" value="1"/>
</dbReference>
<evidence type="ECO:0000256" key="1">
    <source>
        <dbReference type="ARBA" id="ARBA00002121"/>
    </source>
</evidence>
<evidence type="ECO:0000256" key="7">
    <source>
        <dbReference type="ARBA" id="ARBA00022695"/>
    </source>
</evidence>